<keyword evidence="3" id="KW-0472">Membrane</keyword>
<evidence type="ECO:0000259" key="4">
    <source>
        <dbReference type="PROSITE" id="PS50125"/>
    </source>
</evidence>
<evidence type="ECO:0000259" key="5">
    <source>
        <dbReference type="PROSITE" id="PS50885"/>
    </source>
</evidence>
<dbReference type="SUPFAM" id="SSF158472">
    <property type="entry name" value="HAMP domain-like"/>
    <property type="match status" value="1"/>
</dbReference>
<dbReference type="Gene3D" id="3.30.70.1230">
    <property type="entry name" value="Nucleotide cyclase"/>
    <property type="match status" value="1"/>
</dbReference>
<dbReference type="Gene3D" id="3.30.450.20">
    <property type="entry name" value="PAS domain"/>
    <property type="match status" value="1"/>
</dbReference>
<dbReference type="PANTHER" id="PTHR45655:SF13">
    <property type="entry name" value="SOLUBLE GUANYLATE CYCLASE GCY-32-RELATED"/>
    <property type="match status" value="1"/>
</dbReference>
<accession>A0A064CPC9</accession>
<dbReference type="EMBL" id="JALN02000001">
    <property type="protein sequence ID" value="KDF02395.1"/>
    <property type="molecule type" value="Genomic_DNA"/>
</dbReference>
<protein>
    <submittedName>
        <fullName evidence="6">Cyclase</fullName>
    </submittedName>
</protein>
<evidence type="ECO:0000256" key="3">
    <source>
        <dbReference type="SAM" id="Phobius"/>
    </source>
</evidence>
<name>A0A064CPC9_9MYCO</name>
<dbReference type="SUPFAM" id="SSF55073">
    <property type="entry name" value="Nucleotide cyclase"/>
    <property type="match status" value="1"/>
</dbReference>
<dbReference type="OrthoDB" id="9806704at2"/>
<dbReference type="SMART" id="SM00044">
    <property type="entry name" value="CYCc"/>
    <property type="match status" value="1"/>
</dbReference>
<reference evidence="6" key="1">
    <citation type="submission" date="2014-05" db="EMBL/GenBank/DDBJ databases">
        <title>Genome sequence of Mycobacterium aromaticivorans strain JS19b1T (= DSM 45407T).</title>
        <authorList>
            <person name="Kwak Y."/>
            <person name="Park G.-S."/>
            <person name="Li Q.X."/>
            <person name="Lee S.-E."/>
            <person name="Shin J.-H."/>
        </authorList>
    </citation>
    <scope>NUCLEOTIDE SEQUENCE [LARGE SCALE GENOMIC DNA]</scope>
    <source>
        <strain evidence="6">JS19b1</strain>
    </source>
</reference>
<dbReference type="SMART" id="SM00304">
    <property type="entry name" value="HAMP"/>
    <property type="match status" value="1"/>
</dbReference>
<dbReference type="PROSITE" id="PS50885">
    <property type="entry name" value="HAMP"/>
    <property type="match status" value="1"/>
</dbReference>
<dbReference type="PROSITE" id="PS50125">
    <property type="entry name" value="GUANYLATE_CYCLASE_2"/>
    <property type="match status" value="1"/>
</dbReference>
<evidence type="ECO:0000313" key="6">
    <source>
        <dbReference type="EMBL" id="KDF02395.1"/>
    </source>
</evidence>
<keyword evidence="7" id="KW-1185">Reference proteome</keyword>
<dbReference type="eggNOG" id="COG2114">
    <property type="taxonomic scope" value="Bacteria"/>
</dbReference>
<dbReference type="STRING" id="1440774.Y900_026530"/>
<dbReference type="GO" id="GO:0009190">
    <property type="term" value="P:cyclic nucleotide biosynthetic process"/>
    <property type="evidence" value="ECO:0007669"/>
    <property type="project" value="InterPro"/>
</dbReference>
<keyword evidence="1 3" id="KW-0812">Transmembrane</keyword>
<comment type="caution">
    <text evidence="6">The sequence shown here is derived from an EMBL/GenBank/DDBJ whole genome shotgun (WGS) entry which is preliminary data.</text>
</comment>
<dbReference type="InterPro" id="IPR001054">
    <property type="entry name" value="A/G_cyclase"/>
</dbReference>
<dbReference type="GO" id="GO:0035556">
    <property type="term" value="P:intracellular signal transduction"/>
    <property type="evidence" value="ECO:0007669"/>
    <property type="project" value="InterPro"/>
</dbReference>
<dbReference type="Proteomes" id="UP000022835">
    <property type="component" value="Unassembled WGS sequence"/>
</dbReference>
<evidence type="ECO:0000256" key="2">
    <source>
        <dbReference type="ARBA" id="ARBA00022989"/>
    </source>
</evidence>
<dbReference type="CDD" id="cd07302">
    <property type="entry name" value="CHD"/>
    <property type="match status" value="1"/>
</dbReference>
<dbReference type="PANTHER" id="PTHR45655">
    <property type="entry name" value="GUANYLATE CYCLASE SOLUBLE SUBUNIT BETA-2"/>
    <property type="match status" value="1"/>
</dbReference>
<dbReference type="InterPro" id="IPR003660">
    <property type="entry name" value="HAMP_dom"/>
</dbReference>
<feature type="transmembrane region" description="Helical" evidence="3">
    <location>
        <begin position="35"/>
        <end position="65"/>
    </location>
</feature>
<dbReference type="Pfam" id="PF00211">
    <property type="entry name" value="Guanylate_cyc"/>
    <property type="match status" value="1"/>
</dbReference>
<organism evidence="6 7">
    <name type="scientific">Mycolicibacterium aromaticivorans JS19b1 = JCM 16368</name>
    <dbReference type="NCBI Taxonomy" id="1440774"/>
    <lineage>
        <taxon>Bacteria</taxon>
        <taxon>Bacillati</taxon>
        <taxon>Actinomycetota</taxon>
        <taxon>Actinomycetes</taxon>
        <taxon>Mycobacteriales</taxon>
        <taxon>Mycobacteriaceae</taxon>
        <taxon>Mycolicibacterium</taxon>
    </lineage>
</organism>
<dbReference type="Pfam" id="PF00672">
    <property type="entry name" value="HAMP"/>
    <property type="match status" value="1"/>
</dbReference>
<dbReference type="InterPro" id="IPR029787">
    <property type="entry name" value="Nucleotide_cyclase"/>
</dbReference>
<feature type="transmembrane region" description="Helical" evidence="3">
    <location>
        <begin position="455"/>
        <end position="474"/>
    </location>
</feature>
<dbReference type="RefSeq" id="WP_081845244.1">
    <property type="nucleotide sequence ID" value="NZ_JALN02000001.1"/>
</dbReference>
<dbReference type="GO" id="GO:0016020">
    <property type="term" value="C:membrane"/>
    <property type="evidence" value="ECO:0007669"/>
    <property type="project" value="InterPro"/>
</dbReference>
<dbReference type="eggNOG" id="COG5000">
    <property type="taxonomic scope" value="Bacteria"/>
</dbReference>
<sequence length="740" mass="81705">MTEVSAHEAAQTVAEHESAPVASRTRLDRFRRRRLLAHVSILSKLILMMVLCTVVASVVIGGIAFQAGRSEMRDAVFSRLTEVRESQTRELTSQITDLRNSLIIYTHGVVARNALEAFTAGFDQLANAQITPAQSQTITDYYKNGFVKEVEQYSGTKLDSSAVLPTSNAQRYLQANYTAKRPLNLDDGDQYSIDLDNANDGSAWSAANAQYQDFFRQIVTRYEFQDALLIDGRGNVVYSAYKDVDLGTNVLDGPYAGSKLHSAYSKAMSSNTVDYVGFTDFEFYQPAEMQPTAWMVAPILKDGRAAGVLALQFPITKINRLMTFDKRWREVGMGDTGETVLGGPDELMRSDSRVFLENPQQYKTDVVNAGTPPDVADMAIRQGGTTLVQPMTSAATRNAQKGETGTIITQDYLGQDTLQAYAPVVIKDSDLHWSIVAKVDTSEAFARETSFTKTMVLVTTGIIFVVCLLAIYLAQIFVRPIRRLEAGAQRISAGDYNVAIPVDTRDEIGDLTQAFNEMGRSLTVKEDLLNQQRKENDELLRSLMPDSLAERFKQGEETIAFEHQNVTVIFADIIGLERLQAELAPDASLTLINELIRQIDAAAETLGMETVRTVRNGYLASCGLTVPRLDNVRRTVDFALECQQIVSRFNNETGNDLSLRAGIDTGTVSSGLLGRPSVVYDMWGSVVNLAHQIKDGSPQPGIYVTSGVHDVLQETMRFEAAGTTLVEGQAQPIWRLSERR</sequence>
<feature type="domain" description="Guanylate cyclase" evidence="4">
    <location>
        <begin position="567"/>
        <end position="694"/>
    </location>
</feature>
<dbReference type="CDD" id="cd06225">
    <property type="entry name" value="HAMP"/>
    <property type="match status" value="1"/>
</dbReference>
<feature type="domain" description="HAMP" evidence="5">
    <location>
        <begin position="475"/>
        <end position="527"/>
    </location>
</feature>
<dbReference type="Gene3D" id="1.10.8.500">
    <property type="entry name" value="HAMP domain in histidine kinase"/>
    <property type="match status" value="1"/>
</dbReference>
<keyword evidence="2 3" id="KW-1133">Transmembrane helix</keyword>
<gene>
    <name evidence="6" type="ORF">Y900_026530</name>
</gene>
<dbReference type="GO" id="GO:0004016">
    <property type="term" value="F:adenylate cyclase activity"/>
    <property type="evidence" value="ECO:0007669"/>
    <property type="project" value="UniProtKB-ARBA"/>
</dbReference>
<evidence type="ECO:0000256" key="1">
    <source>
        <dbReference type="ARBA" id="ARBA00022692"/>
    </source>
</evidence>
<evidence type="ECO:0000313" key="7">
    <source>
        <dbReference type="Proteomes" id="UP000022835"/>
    </source>
</evidence>
<dbReference type="AlphaFoldDB" id="A0A064CPC9"/>
<proteinExistence type="predicted"/>